<feature type="non-terminal residue" evidence="2">
    <location>
        <position position="1"/>
    </location>
</feature>
<dbReference type="InterPro" id="IPR027417">
    <property type="entry name" value="P-loop_NTPase"/>
</dbReference>
<dbReference type="InterPro" id="IPR050311">
    <property type="entry name" value="ORC1/CDC6"/>
</dbReference>
<evidence type="ECO:0008006" key="4">
    <source>
        <dbReference type="Google" id="ProtNLM"/>
    </source>
</evidence>
<sequence>NRPSMATPRKLGLEENLPTSASHMPKQPSSCQRRSPAMKLSPSRQEMPPQSPVLCNPEKKSPVTRLFQSVKQALHIAIPERLLSREAEQASIRSFLKDKVLQHTPSSLYISGVPGTGKTACLDCVLEEMKVGCGCSVSNEKADHSLQVTQSVETCYCQYLDKIPLQFWSHL</sequence>
<dbReference type="PANTHER" id="PTHR10763">
    <property type="entry name" value="CELL DIVISION CONTROL PROTEIN 6-RELATED"/>
    <property type="match status" value="1"/>
</dbReference>
<comment type="caution">
    <text evidence="2">The sequence shown here is derived from an EMBL/GenBank/DDBJ whole genome shotgun (WGS) entry which is preliminary data.</text>
</comment>
<name>A0ABV0SG41_9TELE</name>
<dbReference type="EMBL" id="JAHRIN010077170">
    <property type="protein sequence ID" value="MEQ2218573.1"/>
    <property type="molecule type" value="Genomic_DNA"/>
</dbReference>
<dbReference type="Gene3D" id="3.40.50.300">
    <property type="entry name" value="P-loop containing nucleotide triphosphate hydrolases"/>
    <property type="match status" value="1"/>
</dbReference>
<dbReference type="PANTHER" id="PTHR10763:SF26">
    <property type="entry name" value="CELL DIVISION CONTROL PROTEIN 6 HOMOLOG"/>
    <property type="match status" value="1"/>
</dbReference>
<evidence type="ECO:0000313" key="2">
    <source>
        <dbReference type="EMBL" id="MEQ2218573.1"/>
    </source>
</evidence>
<evidence type="ECO:0000256" key="1">
    <source>
        <dbReference type="SAM" id="MobiDB-lite"/>
    </source>
</evidence>
<evidence type="ECO:0000313" key="3">
    <source>
        <dbReference type="Proteomes" id="UP001434883"/>
    </source>
</evidence>
<protein>
    <recommendedName>
        <fullName evidence="4">Cell division cycle 6</fullName>
    </recommendedName>
</protein>
<proteinExistence type="predicted"/>
<reference evidence="2 3" key="1">
    <citation type="submission" date="2021-06" db="EMBL/GenBank/DDBJ databases">
        <authorList>
            <person name="Palmer J.M."/>
        </authorList>
    </citation>
    <scope>NUCLEOTIDE SEQUENCE [LARGE SCALE GENOMIC DNA]</scope>
    <source>
        <strain evidence="2 3">XC_2019</strain>
        <tissue evidence="2">Muscle</tissue>
    </source>
</reference>
<dbReference type="SUPFAM" id="SSF52540">
    <property type="entry name" value="P-loop containing nucleoside triphosphate hydrolases"/>
    <property type="match status" value="1"/>
</dbReference>
<feature type="compositionally biased region" description="Polar residues" evidence="1">
    <location>
        <begin position="17"/>
        <end position="33"/>
    </location>
</feature>
<gene>
    <name evidence="2" type="ORF">XENOCAPTIV_005099</name>
</gene>
<keyword evidence="3" id="KW-1185">Reference proteome</keyword>
<dbReference type="Proteomes" id="UP001434883">
    <property type="component" value="Unassembled WGS sequence"/>
</dbReference>
<feature type="region of interest" description="Disordered" evidence="1">
    <location>
        <begin position="1"/>
        <end position="58"/>
    </location>
</feature>
<accession>A0ABV0SG41</accession>
<organism evidence="2 3">
    <name type="scientific">Xenoophorus captivus</name>
    <dbReference type="NCBI Taxonomy" id="1517983"/>
    <lineage>
        <taxon>Eukaryota</taxon>
        <taxon>Metazoa</taxon>
        <taxon>Chordata</taxon>
        <taxon>Craniata</taxon>
        <taxon>Vertebrata</taxon>
        <taxon>Euteleostomi</taxon>
        <taxon>Actinopterygii</taxon>
        <taxon>Neopterygii</taxon>
        <taxon>Teleostei</taxon>
        <taxon>Neoteleostei</taxon>
        <taxon>Acanthomorphata</taxon>
        <taxon>Ovalentaria</taxon>
        <taxon>Atherinomorphae</taxon>
        <taxon>Cyprinodontiformes</taxon>
        <taxon>Goodeidae</taxon>
        <taxon>Xenoophorus</taxon>
    </lineage>
</organism>